<organism evidence="1">
    <name type="scientific">marine sediment metagenome</name>
    <dbReference type="NCBI Taxonomy" id="412755"/>
    <lineage>
        <taxon>unclassified sequences</taxon>
        <taxon>metagenomes</taxon>
        <taxon>ecological metagenomes</taxon>
    </lineage>
</organism>
<comment type="caution">
    <text evidence="1">The sequence shown here is derived from an EMBL/GenBank/DDBJ whole genome shotgun (WGS) entry which is preliminary data.</text>
</comment>
<sequence>MSPIVLEPRYSTKDIPGKCIKCLAKQELGSCLKELLRGEIGNKELEAKYEALASFLKSPVSKKLCNVCERFLAEGREVIAKLYFWRGKPKYIIKLT</sequence>
<reference evidence="1" key="1">
    <citation type="journal article" date="2014" name="Front. Microbiol.">
        <title>High frequency of phylogenetically diverse reductive dehalogenase-homologous genes in deep subseafloor sedimentary metagenomes.</title>
        <authorList>
            <person name="Kawai M."/>
            <person name="Futagami T."/>
            <person name="Toyoda A."/>
            <person name="Takaki Y."/>
            <person name="Nishi S."/>
            <person name="Hori S."/>
            <person name="Arai W."/>
            <person name="Tsubouchi T."/>
            <person name="Morono Y."/>
            <person name="Uchiyama I."/>
            <person name="Ito T."/>
            <person name="Fujiyama A."/>
            <person name="Inagaki F."/>
            <person name="Takami H."/>
        </authorList>
    </citation>
    <scope>NUCLEOTIDE SEQUENCE</scope>
    <source>
        <strain evidence="1">Expedition CK06-06</strain>
    </source>
</reference>
<protein>
    <submittedName>
        <fullName evidence="1">Uncharacterized protein</fullName>
    </submittedName>
</protein>
<proteinExistence type="predicted"/>
<accession>X0RZX3</accession>
<dbReference type="EMBL" id="BARS01005102">
    <property type="protein sequence ID" value="GAF68541.1"/>
    <property type="molecule type" value="Genomic_DNA"/>
</dbReference>
<evidence type="ECO:0000313" key="1">
    <source>
        <dbReference type="EMBL" id="GAF68541.1"/>
    </source>
</evidence>
<dbReference type="AlphaFoldDB" id="X0RZX3"/>
<name>X0RZX3_9ZZZZ</name>
<gene>
    <name evidence="1" type="ORF">S01H1_09992</name>
</gene>